<evidence type="ECO:0000313" key="3">
    <source>
        <dbReference type="Proteomes" id="UP001185012"/>
    </source>
</evidence>
<dbReference type="Gene3D" id="3.10.450.40">
    <property type="match status" value="2"/>
</dbReference>
<gene>
    <name evidence="2" type="ORF">JOE21_003684</name>
</gene>
<keyword evidence="3" id="KW-1185">Reference proteome</keyword>
<proteinExistence type="predicted"/>
<protein>
    <submittedName>
        <fullName evidence="2">Membrane protein YkoI</fullName>
    </submittedName>
</protein>
<dbReference type="EMBL" id="JAVDQG010000014">
    <property type="protein sequence ID" value="MDR6227640.1"/>
    <property type="molecule type" value="Genomic_DNA"/>
</dbReference>
<dbReference type="InterPro" id="IPR025711">
    <property type="entry name" value="PepSY"/>
</dbReference>
<name>A0ABU1ISC1_9BACL</name>
<dbReference type="Proteomes" id="UP001185012">
    <property type="component" value="Unassembled WGS sequence"/>
</dbReference>
<sequence>MNKTWLTVLAGAILIAAVGFGVNQIFAGDKAPALTAEEAVQKAEERYPGSVKEIELNDTSARAVYEIELEGPGGNYEVHMDANSGEILKVEQGHRPKERKTAVEDHQENLTDDIAVEDGSEERTKEEPRNGKRISYKKAKKIALSEFDGKVKDIELDKDDGRWIYEVKIKNGKEKAELEIDAFTGETLLMSVEYDD</sequence>
<evidence type="ECO:0000313" key="2">
    <source>
        <dbReference type="EMBL" id="MDR6227640.1"/>
    </source>
</evidence>
<feature type="domain" description="PepSY" evidence="1">
    <location>
        <begin position="34"/>
        <end position="91"/>
    </location>
</feature>
<dbReference type="Pfam" id="PF03413">
    <property type="entry name" value="PepSY"/>
    <property type="match status" value="2"/>
</dbReference>
<comment type="caution">
    <text evidence="2">The sequence shown here is derived from an EMBL/GenBank/DDBJ whole genome shotgun (WGS) entry which is preliminary data.</text>
</comment>
<reference evidence="2 3" key="1">
    <citation type="submission" date="2023-07" db="EMBL/GenBank/DDBJ databases">
        <title>Genomic Encyclopedia of Type Strains, Phase IV (KMG-IV): sequencing the most valuable type-strain genomes for metagenomic binning, comparative biology and taxonomic classification.</title>
        <authorList>
            <person name="Goeker M."/>
        </authorList>
    </citation>
    <scope>NUCLEOTIDE SEQUENCE [LARGE SCALE GENOMIC DNA]</scope>
    <source>
        <strain evidence="2 3">DSM 45903</strain>
    </source>
</reference>
<organism evidence="2 3">
    <name type="scientific">Desmospora profundinema</name>
    <dbReference type="NCBI Taxonomy" id="1571184"/>
    <lineage>
        <taxon>Bacteria</taxon>
        <taxon>Bacillati</taxon>
        <taxon>Bacillota</taxon>
        <taxon>Bacilli</taxon>
        <taxon>Bacillales</taxon>
        <taxon>Thermoactinomycetaceae</taxon>
        <taxon>Desmospora</taxon>
    </lineage>
</organism>
<dbReference type="RefSeq" id="WP_309868810.1">
    <property type="nucleotide sequence ID" value="NZ_JAVDQG010000014.1"/>
</dbReference>
<feature type="domain" description="PepSY" evidence="1">
    <location>
        <begin position="133"/>
        <end position="188"/>
    </location>
</feature>
<accession>A0ABU1ISC1</accession>
<evidence type="ECO:0000259" key="1">
    <source>
        <dbReference type="Pfam" id="PF03413"/>
    </source>
</evidence>